<dbReference type="Gene3D" id="2.40.40.20">
    <property type="match status" value="1"/>
</dbReference>
<feature type="binding site" evidence="7">
    <location>
        <position position="889"/>
    </location>
    <ligand>
        <name>Zn(2+)</name>
        <dbReference type="ChEBI" id="CHEBI:29105"/>
        <label>2</label>
    </ligand>
</feature>
<dbReference type="RefSeq" id="WP_120274969.1">
    <property type="nucleotide sequence ID" value="NZ_RAPN01000003.1"/>
</dbReference>
<feature type="binding site" evidence="7">
    <location>
        <position position="896"/>
    </location>
    <ligand>
        <name>Zn(2+)</name>
        <dbReference type="ChEBI" id="CHEBI:29105"/>
        <label>2</label>
    </ligand>
</feature>
<comment type="similarity">
    <text evidence="7 8">Belongs to the RNA polymerase beta' chain family.</text>
</comment>
<dbReference type="GO" id="GO:0000428">
    <property type="term" value="C:DNA-directed RNA polymerase complex"/>
    <property type="evidence" value="ECO:0007669"/>
    <property type="project" value="UniProtKB-KW"/>
</dbReference>
<sequence length="1425" mass="159744">MAFRKDNKVKSSFSKIAISLASPEEVLERSHGEVLKPETINYRTYKPERDGLFCERIFGPVKDYECHCGKYKRIRYKGIVCDRCGVEVTEKKVRRERMGHISLVVPVAHIWYFKSLPNKIGYLLGLPTKKLDTIIYYERYVVIQAGVKAQDGIKNLDFLTEEEYLDILDTLPKENQYLDDDDPHKFIAKMGAEALYQLLERLELDEMSYSLRHQASTETSQQRKNEALKRLQVVEAFRASKNINRPEWMIVKVVPVIPPDLRPLVPLDGGRFATSDLNDLYRRVIIRNNRLKRLIEIKAPEVILRNEKRMLQEAVDSLFDNSRKSNAVKTENNRALKSLSDSLKGKQGRFRQNLLGKRVDYSARSVIVVGPTLSLHECGLPKDMAAELYKPFIIRKLIERGIVKTVKSAKKIVDRKDPVVWDILENVLKGHPVMLNRAPTLHRLSIQAFQPVLIEGKAIRLHPLVCTGFNADFDGDQMAVHVPLGNAAILETQLLMLASQNLLNPANGAPITVPSQDMVLGLYYMTKHREGARGEGMTFYSPEEVIIAYNEGQLELHTIIKVKVEDVDDNGEYFKHIVETTVGRILFNQVVPRKAGYINELATKKSLRNIISDIFKKTGNATTVKFLDDIKEMGYKAAYRGGLSFNLSDVVIPEDKKVIVEDGYEEVEEVMNNYNMGFITNNERYNQVIDIWTHANAKLTNSVMKTLSTDRQGFNSVYMMLDSGARGSKEQIRQLCGMRGLMAKPQKSGSTGAQIIENPILANFKEGLSVLEYFISTHGARKGLADTALKTADAGYLTRRLVDVAQDVIIADEDCGTLRGLVATAVKNNEEVVSSLFERIIGRTSVHDIFHPLTGDLIVRSGDLITEEVGNKIEDSPIESVEIRSVLTCEAKQGVCSKCYGRNLATANLARRGEAVGVIAAQSIGEPGTQLTLRTFHVGGIAGNISSQSMVESRYDGIAEIEELRTVETKDEMGNNVYVVVGRLAELRIIDKNTRIPLSNHTIPYGSKLYIENGAEVTKGQKICEWDPYNGVIISEYNGKISFENLIEGVTYREESDEQTGFKEKVVIETRDKTKNPSLQLLDERGEVIRSYNLPVGGHISVDEAEMVKAGKVLVKIPRASGKAGDITGGLPRVTELFEARNPSNPAVVSEIDGEISLGKIKRGNREIIVTSKAGDVKKYLVPLSKQILVQENDYIKAGTSLSDGAITPSDILGIKGPTAVQEYILNEVQDVYRMQGVKINDKHFEVIIRQMMRKVEIDDAGDTRFLEKQVVDKNEFLHENDWIYNKKVVVEPGDSDLRAGMIITARRLRDENSSLRRRDKKLIESRDAIPATSGQILQGITRAALQTRSWLSAASFQETTKVLNEAAIQGKVDYLDGLKENVICGHLIPAGTGLKEYKNLVVGSREEYDRMVDIKEAEHANRED</sequence>
<comment type="function">
    <text evidence="7 8">DNA-dependent RNA polymerase catalyzes the transcription of DNA into RNA using the four ribonucleoside triphosphates as substrates.</text>
</comment>
<dbReference type="InterPro" id="IPR042102">
    <property type="entry name" value="RNA_pol_Rpb1_3_sf"/>
</dbReference>
<accession>A0A419VXQ3</accession>
<dbReference type="InterPro" id="IPR007080">
    <property type="entry name" value="RNA_pol_Rpb1_1"/>
</dbReference>
<protein>
    <recommendedName>
        <fullName evidence="7">DNA-directed RNA polymerase subunit beta'</fullName>
        <shortName evidence="7">RNAP subunit beta'</shortName>
        <ecNumber evidence="7">2.7.7.6</ecNumber>
    </recommendedName>
    <alternativeName>
        <fullName evidence="7">RNA polymerase subunit beta'</fullName>
    </alternativeName>
    <alternativeName>
        <fullName evidence="7">Transcriptase subunit beta'</fullName>
    </alternativeName>
</protein>
<dbReference type="CDD" id="cd02655">
    <property type="entry name" value="RNAP_beta'_C"/>
    <property type="match status" value="1"/>
</dbReference>
<evidence type="ECO:0000256" key="4">
    <source>
        <dbReference type="ARBA" id="ARBA00022723"/>
    </source>
</evidence>
<feature type="binding site" evidence="7">
    <location>
        <position position="81"/>
    </location>
    <ligand>
        <name>Zn(2+)</name>
        <dbReference type="ChEBI" id="CHEBI:29105"/>
        <label>1</label>
    </ligand>
</feature>
<comment type="cofactor">
    <cofactor evidence="7">
        <name>Mg(2+)</name>
        <dbReference type="ChEBI" id="CHEBI:18420"/>
    </cofactor>
    <text evidence="7">Binds 1 Mg(2+) ion per subunit.</text>
</comment>
<feature type="binding site" evidence="7">
    <location>
        <position position="472"/>
    </location>
    <ligand>
        <name>Mg(2+)</name>
        <dbReference type="ChEBI" id="CHEBI:18420"/>
    </ligand>
</feature>
<dbReference type="Gene3D" id="2.40.50.100">
    <property type="match status" value="3"/>
</dbReference>
<dbReference type="GO" id="GO:0008270">
    <property type="term" value="F:zinc ion binding"/>
    <property type="evidence" value="ECO:0007669"/>
    <property type="project" value="UniProtKB-UniRule"/>
</dbReference>
<dbReference type="EMBL" id="RAPN01000003">
    <property type="protein sequence ID" value="RKD87954.1"/>
    <property type="molecule type" value="Genomic_DNA"/>
</dbReference>
<dbReference type="InterPro" id="IPR038120">
    <property type="entry name" value="Rpb1_funnel_sf"/>
</dbReference>
<dbReference type="InterPro" id="IPR044893">
    <property type="entry name" value="RNA_pol_Rpb1_clamp_domain"/>
</dbReference>
<dbReference type="Gene3D" id="4.10.860.120">
    <property type="entry name" value="RNA polymerase II, clamp domain"/>
    <property type="match status" value="1"/>
</dbReference>
<comment type="caution">
    <text evidence="10">The sequence shown here is derived from an EMBL/GenBank/DDBJ whole genome shotgun (WGS) entry which is preliminary data.</text>
</comment>
<dbReference type="InterPro" id="IPR000722">
    <property type="entry name" value="RNA_pol_asu"/>
</dbReference>
<dbReference type="InterPro" id="IPR012754">
    <property type="entry name" value="DNA-dir_RpoC_beta_prime_bact"/>
</dbReference>
<dbReference type="InterPro" id="IPR006592">
    <property type="entry name" value="RNA_pol_N"/>
</dbReference>
<keyword evidence="3 7" id="KW-0548">Nucleotidyltransferase</keyword>
<dbReference type="Gene3D" id="1.10.40.90">
    <property type="match status" value="1"/>
</dbReference>
<keyword evidence="1 7" id="KW-0240">DNA-directed RNA polymerase</keyword>
<dbReference type="GO" id="GO:0000287">
    <property type="term" value="F:magnesium ion binding"/>
    <property type="evidence" value="ECO:0007669"/>
    <property type="project" value="UniProtKB-UniRule"/>
</dbReference>
<comment type="subunit">
    <text evidence="7">The RNAP catalytic core consists of 2 alpha, 1 beta, 1 beta' and 1 omega subunit. When a sigma factor is associated with the core the holoenzyme is formed, which can initiate transcription.</text>
</comment>
<proteinExistence type="inferred from homology"/>
<keyword evidence="2 7" id="KW-0808">Transferase</keyword>
<dbReference type="Gene3D" id="1.10.274.100">
    <property type="entry name" value="RNA polymerase Rpb1, domain 3"/>
    <property type="match status" value="2"/>
</dbReference>
<feature type="binding site" evidence="7">
    <location>
        <position position="68"/>
    </location>
    <ligand>
        <name>Zn(2+)</name>
        <dbReference type="ChEBI" id="CHEBI:29105"/>
        <label>1</label>
    </ligand>
</feature>
<gene>
    <name evidence="7" type="primary">rpoC</name>
    <name evidence="10" type="ORF">BC643_3966</name>
</gene>
<dbReference type="GO" id="GO:0006351">
    <property type="term" value="P:DNA-templated transcription"/>
    <property type="evidence" value="ECO:0007669"/>
    <property type="project" value="UniProtKB-UniRule"/>
</dbReference>
<dbReference type="InterPro" id="IPR007083">
    <property type="entry name" value="RNA_pol_Rpb1_4"/>
</dbReference>
<dbReference type="NCBIfam" id="TIGR02386">
    <property type="entry name" value="rpoC_TIGR"/>
    <property type="match status" value="1"/>
</dbReference>
<dbReference type="InterPro" id="IPR045867">
    <property type="entry name" value="DNA-dir_RpoC_beta_prime"/>
</dbReference>
<dbReference type="Proteomes" id="UP000283387">
    <property type="component" value="Unassembled WGS sequence"/>
</dbReference>
<feature type="binding site" evidence="7">
    <location>
        <position position="474"/>
    </location>
    <ligand>
        <name>Mg(2+)</name>
        <dbReference type="ChEBI" id="CHEBI:18420"/>
    </ligand>
</feature>
<dbReference type="InterPro" id="IPR007081">
    <property type="entry name" value="RNA_pol_Rpb1_5"/>
</dbReference>
<dbReference type="PANTHER" id="PTHR19376:SF54">
    <property type="entry name" value="DNA-DIRECTED RNA POLYMERASE SUBUNIT BETA"/>
    <property type="match status" value="1"/>
</dbReference>
<evidence type="ECO:0000259" key="9">
    <source>
        <dbReference type="SMART" id="SM00663"/>
    </source>
</evidence>
<keyword evidence="7" id="KW-0862">Zinc</keyword>
<evidence type="ECO:0000256" key="7">
    <source>
        <dbReference type="HAMAP-Rule" id="MF_01322"/>
    </source>
</evidence>
<dbReference type="Gene3D" id="1.10.132.30">
    <property type="match status" value="1"/>
</dbReference>
<evidence type="ECO:0000313" key="10">
    <source>
        <dbReference type="EMBL" id="RKD87954.1"/>
    </source>
</evidence>
<evidence type="ECO:0000256" key="5">
    <source>
        <dbReference type="ARBA" id="ARBA00023163"/>
    </source>
</evidence>
<dbReference type="Pfam" id="PF04998">
    <property type="entry name" value="RNA_pol_Rpb1_5"/>
    <property type="match status" value="1"/>
</dbReference>
<dbReference type="Gene3D" id="1.10.1790.20">
    <property type="match status" value="1"/>
</dbReference>
<organism evidence="10 11">
    <name type="scientific">Mangrovibacterium diazotrophicum</name>
    <dbReference type="NCBI Taxonomy" id="1261403"/>
    <lineage>
        <taxon>Bacteria</taxon>
        <taxon>Pseudomonadati</taxon>
        <taxon>Bacteroidota</taxon>
        <taxon>Bacteroidia</taxon>
        <taxon>Marinilabiliales</taxon>
        <taxon>Prolixibacteraceae</taxon>
        <taxon>Mangrovibacterium</taxon>
    </lineage>
</organism>
<dbReference type="EC" id="2.7.7.6" evidence="7"/>
<dbReference type="Gene3D" id="1.10.150.390">
    <property type="match status" value="1"/>
</dbReference>
<evidence type="ECO:0000256" key="3">
    <source>
        <dbReference type="ARBA" id="ARBA00022695"/>
    </source>
</evidence>
<dbReference type="SMART" id="SM00663">
    <property type="entry name" value="RPOLA_N"/>
    <property type="match status" value="1"/>
</dbReference>
<dbReference type="OrthoDB" id="9815296at2"/>
<feature type="binding site" evidence="7">
    <location>
        <position position="66"/>
    </location>
    <ligand>
        <name>Zn(2+)</name>
        <dbReference type="ChEBI" id="CHEBI:29105"/>
        <label>1</label>
    </ligand>
</feature>
<evidence type="ECO:0000256" key="6">
    <source>
        <dbReference type="ARBA" id="ARBA00048552"/>
    </source>
</evidence>
<feature type="domain" description="RNA polymerase N-terminal" evidence="9">
    <location>
        <begin position="247"/>
        <end position="526"/>
    </location>
</feature>
<dbReference type="Pfam" id="PF05000">
    <property type="entry name" value="RNA_pol_Rpb1_4"/>
    <property type="match status" value="1"/>
</dbReference>
<dbReference type="GO" id="GO:0003677">
    <property type="term" value="F:DNA binding"/>
    <property type="evidence" value="ECO:0007669"/>
    <property type="project" value="UniProtKB-UniRule"/>
</dbReference>
<reference evidence="10 11" key="1">
    <citation type="submission" date="2018-09" db="EMBL/GenBank/DDBJ databases">
        <title>Genomic Encyclopedia of Archaeal and Bacterial Type Strains, Phase II (KMG-II): from individual species to whole genera.</title>
        <authorList>
            <person name="Goeker M."/>
        </authorList>
    </citation>
    <scope>NUCLEOTIDE SEQUENCE [LARGE SCALE GENOMIC DNA]</scope>
    <source>
        <strain evidence="10 11">DSM 27148</strain>
    </source>
</reference>
<comment type="catalytic activity">
    <reaction evidence="6 7 8">
        <text>RNA(n) + a ribonucleoside 5'-triphosphate = RNA(n+1) + diphosphate</text>
        <dbReference type="Rhea" id="RHEA:21248"/>
        <dbReference type="Rhea" id="RHEA-COMP:14527"/>
        <dbReference type="Rhea" id="RHEA-COMP:17342"/>
        <dbReference type="ChEBI" id="CHEBI:33019"/>
        <dbReference type="ChEBI" id="CHEBI:61557"/>
        <dbReference type="ChEBI" id="CHEBI:140395"/>
        <dbReference type="EC" id="2.7.7.6"/>
    </reaction>
</comment>
<evidence type="ECO:0000256" key="8">
    <source>
        <dbReference type="RuleBase" id="RU004279"/>
    </source>
</evidence>
<dbReference type="Pfam" id="PF04997">
    <property type="entry name" value="RNA_pol_Rpb1_1"/>
    <property type="match status" value="1"/>
</dbReference>
<feature type="binding site" evidence="7">
    <location>
        <position position="815"/>
    </location>
    <ligand>
        <name>Zn(2+)</name>
        <dbReference type="ChEBI" id="CHEBI:29105"/>
        <label>2</label>
    </ligand>
</feature>
<keyword evidence="7" id="KW-0460">Magnesium</keyword>
<evidence type="ECO:0000256" key="1">
    <source>
        <dbReference type="ARBA" id="ARBA00022478"/>
    </source>
</evidence>
<dbReference type="PANTHER" id="PTHR19376">
    <property type="entry name" value="DNA-DIRECTED RNA POLYMERASE"/>
    <property type="match status" value="1"/>
</dbReference>
<keyword evidence="11" id="KW-1185">Reference proteome</keyword>
<dbReference type="SUPFAM" id="SSF64484">
    <property type="entry name" value="beta and beta-prime subunits of DNA dependent RNA-polymerase"/>
    <property type="match status" value="1"/>
</dbReference>
<evidence type="ECO:0000256" key="2">
    <source>
        <dbReference type="ARBA" id="ARBA00022679"/>
    </source>
</evidence>
<feature type="binding site" evidence="7">
    <location>
        <position position="476"/>
    </location>
    <ligand>
        <name>Mg(2+)</name>
        <dbReference type="ChEBI" id="CHEBI:18420"/>
    </ligand>
</feature>
<feature type="binding site" evidence="7">
    <location>
        <position position="899"/>
    </location>
    <ligand>
        <name>Zn(2+)</name>
        <dbReference type="ChEBI" id="CHEBI:29105"/>
        <label>2</label>
    </ligand>
</feature>
<feature type="binding site" evidence="7">
    <location>
        <position position="84"/>
    </location>
    <ligand>
        <name>Zn(2+)</name>
        <dbReference type="ChEBI" id="CHEBI:29105"/>
        <label>1</label>
    </ligand>
</feature>
<dbReference type="Pfam" id="PF00623">
    <property type="entry name" value="RNA_pol_Rpb1_2"/>
    <property type="match status" value="2"/>
</dbReference>
<evidence type="ECO:0000313" key="11">
    <source>
        <dbReference type="Proteomes" id="UP000283387"/>
    </source>
</evidence>
<dbReference type="CDD" id="cd01609">
    <property type="entry name" value="RNAP_beta'_N"/>
    <property type="match status" value="1"/>
</dbReference>
<dbReference type="GO" id="GO:0003899">
    <property type="term" value="F:DNA-directed RNA polymerase activity"/>
    <property type="evidence" value="ECO:0007669"/>
    <property type="project" value="UniProtKB-UniRule"/>
</dbReference>
<name>A0A419VXQ3_9BACT</name>
<dbReference type="Pfam" id="PF04983">
    <property type="entry name" value="RNA_pol_Rpb1_3"/>
    <property type="match status" value="1"/>
</dbReference>
<keyword evidence="4 7" id="KW-0479">Metal-binding</keyword>
<keyword evidence="5 7" id="KW-0804">Transcription</keyword>
<dbReference type="HAMAP" id="MF_01322">
    <property type="entry name" value="RNApol_bact_RpoC"/>
    <property type="match status" value="1"/>
</dbReference>
<dbReference type="InterPro" id="IPR007066">
    <property type="entry name" value="RNA_pol_Rpb1_3"/>
</dbReference>
<comment type="cofactor">
    <cofactor evidence="7">
        <name>Zn(2+)</name>
        <dbReference type="ChEBI" id="CHEBI:29105"/>
    </cofactor>
    <text evidence="7">Binds 2 Zn(2+) ions per subunit.</text>
</comment>